<dbReference type="Proteomes" id="UP000052015">
    <property type="component" value="Unassembled WGS sequence"/>
</dbReference>
<dbReference type="PROSITE" id="PS51687">
    <property type="entry name" value="SAM_MT_RNA_M5U"/>
    <property type="match status" value="1"/>
</dbReference>
<dbReference type="Pfam" id="PF01938">
    <property type="entry name" value="TRAM"/>
    <property type="match status" value="1"/>
</dbReference>
<dbReference type="AlphaFoldDB" id="A0A0R3K430"/>
<proteinExistence type="inferred from homology"/>
<dbReference type="InterPro" id="IPR012340">
    <property type="entry name" value="NA-bd_OB-fold"/>
</dbReference>
<dbReference type="GO" id="GO:0070041">
    <property type="term" value="F:rRNA (uridine-C5-)-methyltransferase activity"/>
    <property type="evidence" value="ECO:0007669"/>
    <property type="project" value="UniProtKB-ARBA"/>
</dbReference>
<dbReference type="RefSeq" id="WP_057977530.1">
    <property type="nucleotide sequence ID" value="NZ_LKHP01000004.1"/>
</dbReference>
<protein>
    <submittedName>
        <fullName evidence="7">23S rRNA (Uracil-C(5))-methyltransferase RlmCD</fullName>
        <ecNumber evidence="7">2.1.1.189</ecNumber>
    </submittedName>
</protein>
<evidence type="ECO:0000256" key="2">
    <source>
        <dbReference type="ARBA" id="ARBA00022679"/>
    </source>
</evidence>
<dbReference type="Gene3D" id="2.40.50.1070">
    <property type="match status" value="1"/>
</dbReference>
<organism evidence="7 8">
    <name type="scientific">Caloramator mitchellensis</name>
    <dbReference type="NCBI Taxonomy" id="908809"/>
    <lineage>
        <taxon>Bacteria</taxon>
        <taxon>Bacillati</taxon>
        <taxon>Bacillota</taxon>
        <taxon>Clostridia</taxon>
        <taxon>Eubacteriales</taxon>
        <taxon>Clostridiaceae</taxon>
        <taxon>Caloramator</taxon>
    </lineage>
</organism>
<dbReference type="InterPro" id="IPR002792">
    <property type="entry name" value="TRAM_dom"/>
</dbReference>
<dbReference type="NCBIfam" id="TIGR00479">
    <property type="entry name" value="rumA"/>
    <property type="match status" value="1"/>
</dbReference>
<evidence type="ECO:0000256" key="1">
    <source>
        <dbReference type="ARBA" id="ARBA00022603"/>
    </source>
</evidence>
<feature type="active site" description="Nucleophile" evidence="4">
    <location>
        <position position="413"/>
    </location>
</feature>
<dbReference type="STRING" id="908809.ABG79_00885"/>
<dbReference type="Gene3D" id="2.40.50.140">
    <property type="entry name" value="Nucleic acid-binding proteins"/>
    <property type="match status" value="1"/>
</dbReference>
<dbReference type="PROSITE" id="PS50926">
    <property type="entry name" value="TRAM"/>
    <property type="match status" value="1"/>
</dbReference>
<dbReference type="CDD" id="cd02440">
    <property type="entry name" value="AdoMet_MTases"/>
    <property type="match status" value="1"/>
</dbReference>
<feature type="binding site" evidence="4">
    <location>
        <position position="317"/>
    </location>
    <ligand>
        <name>S-adenosyl-L-methionine</name>
        <dbReference type="ChEBI" id="CHEBI:59789"/>
    </ligand>
</feature>
<keyword evidence="1 4" id="KW-0489">Methyltransferase</keyword>
<feature type="binding site" evidence="4">
    <location>
        <position position="338"/>
    </location>
    <ligand>
        <name>S-adenosyl-L-methionine</name>
        <dbReference type="ChEBI" id="CHEBI:59789"/>
    </ligand>
</feature>
<feature type="domain" description="TRAM" evidence="6">
    <location>
        <begin position="6"/>
        <end position="64"/>
    </location>
</feature>
<dbReference type="EMBL" id="LKHP01000004">
    <property type="protein sequence ID" value="KRQ87087.1"/>
    <property type="molecule type" value="Genomic_DNA"/>
</dbReference>
<name>A0A0R3K430_CALMK</name>
<keyword evidence="2 4" id="KW-0808">Transferase</keyword>
<evidence type="ECO:0000256" key="5">
    <source>
        <dbReference type="PROSITE-ProRule" id="PRU10015"/>
    </source>
</evidence>
<dbReference type="FunFam" id="3.40.50.150:FF:000009">
    <property type="entry name" value="23S rRNA (Uracil(1939)-C(5))-methyltransferase RlmD"/>
    <property type="match status" value="1"/>
</dbReference>
<evidence type="ECO:0000313" key="8">
    <source>
        <dbReference type="Proteomes" id="UP000052015"/>
    </source>
</evidence>
<reference evidence="7 8" key="1">
    <citation type="submission" date="2015-09" db="EMBL/GenBank/DDBJ databases">
        <title>Draft genome sequence of a Caloramator mitchellensis, a moderate thermophile from the Great Artesian Basin of Australia.</title>
        <authorList>
            <person name="Patel B.K."/>
        </authorList>
    </citation>
    <scope>NUCLEOTIDE SEQUENCE [LARGE SCALE GENOMIC DNA]</scope>
    <source>
        <strain evidence="7 8">VF08</strain>
    </source>
</reference>
<dbReference type="SUPFAM" id="SSF50249">
    <property type="entry name" value="Nucleic acid-binding proteins"/>
    <property type="match status" value="1"/>
</dbReference>
<accession>A0A0R3K430</accession>
<evidence type="ECO:0000256" key="4">
    <source>
        <dbReference type="PROSITE-ProRule" id="PRU01024"/>
    </source>
</evidence>
<feature type="binding site" evidence="4">
    <location>
        <position position="386"/>
    </location>
    <ligand>
        <name>S-adenosyl-L-methionine</name>
        <dbReference type="ChEBI" id="CHEBI:59789"/>
    </ligand>
</feature>
<dbReference type="InterPro" id="IPR030391">
    <property type="entry name" value="MeTrfase_TrmA_CS"/>
</dbReference>
<dbReference type="PATRIC" id="fig|908809.3.peg.895"/>
<gene>
    <name evidence="7" type="primary">rlmCD_1</name>
    <name evidence="7" type="ORF">ABG79_00885</name>
</gene>
<dbReference type="InterPro" id="IPR010280">
    <property type="entry name" value="U5_MeTrfase_fam"/>
</dbReference>
<comment type="similarity">
    <text evidence="4">Belongs to the class I-like SAM-binding methyltransferase superfamily. RNA M5U methyltransferase family.</text>
</comment>
<dbReference type="PANTHER" id="PTHR11061:SF30">
    <property type="entry name" value="TRNA (URACIL(54)-C(5))-METHYLTRANSFERASE"/>
    <property type="match status" value="1"/>
</dbReference>
<dbReference type="Pfam" id="PF05958">
    <property type="entry name" value="tRNA_U5-meth_tr"/>
    <property type="match status" value="1"/>
</dbReference>
<dbReference type="EC" id="2.1.1.189" evidence="7"/>
<sequence>MAKHIPVELGKQYEIDITGMGFQGEGVGRIENFAVFVKGALKGEKVKVDIEKVQKNFAFGKLIKILNISEQRTNPICPIYELCGGCQIQHLTYEGQLEFKRERVENVINRIGKITDVKIHRTLGMANPYRYRNKVQLPVRRENGEIKIGFFKQGTHDVIDIDECFIQDEVADKVVNLTKEWIDKYRIEPYDEKDGSGLIRHIMIRRAFVTGEVMIVIVTNENELPYKDEFIDLMLNNIDGLKSIVHNINNKITNVILGERNILLWGQNYITDYIGKFKFRISPLSFFQVNPVQTNVLYNKALEFADLTGDEVVFDAYCGTGTISLFLAQRAKKVYGVEIVEEAIKNAKENAVENEVKNVEFIVGESEAIIPKLIEKGVIPDVVVVDPPRKGCDEKLLHSIANANPSRIVYVSCDPSTLARDLNLLERLGYKTIEIQPVDMFPQTAHVECVTLMSKP</sequence>
<keyword evidence="3 4" id="KW-0949">S-adenosyl-L-methionine</keyword>
<dbReference type="FunFam" id="2.40.50.140:FF:000097">
    <property type="entry name" value="23S rRNA (uracil(1939)-C(5))-methyltransferase RlmD"/>
    <property type="match status" value="1"/>
</dbReference>
<feature type="binding site" evidence="4">
    <location>
        <position position="288"/>
    </location>
    <ligand>
        <name>S-adenosyl-L-methionine</name>
        <dbReference type="ChEBI" id="CHEBI:59789"/>
    </ligand>
</feature>
<feature type="active site" evidence="5">
    <location>
        <position position="413"/>
    </location>
</feature>
<dbReference type="Gene3D" id="3.40.50.150">
    <property type="entry name" value="Vaccinia Virus protein VP39"/>
    <property type="match status" value="1"/>
</dbReference>
<dbReference type="InterPro" id="IPR029063">
    <property type="entry name" value="SAM-dependent_MTases_sf"/>
</dbReference>
<dbReference type="GO" id="GO:0070475">
    <property type="term" value="P:rRNA base methylation"/>
    <property type="evidence" value="ECO:0007669"/>
    <property type="project" value="TreeGrafter"/>
</dbReference>
<dbReference type="FunFam" id="2.40.50.1070:FF:000003">
    <property type="entry name" value="23S rRNA (Uracil-5-)-methyltransferase RumA"/>
    <property type="match status" value="1"/>
</dbReference>
<dbReference type="InterPro" id="IPR030390">
    <property type="entry name" value="MeTrfase_TrmA_AS"/>
</dbReference>
<dbReference type="PROSITE" id="PS01231">
    <property type="entry name" value="TRMA_2"/>
    <property type="match status" value="1"/>
</dbReference>
<evidence type="ECO:0000256" key="3">
    <source>
        <dbReference type="ARBA" id="ARBA00022691"/>
    </source>
</evidence>
<keyword evidence="8" id="KW-1185">Reference proteome</keyword>
<dbReference type="PROSITE" id="PS01230">
    <property type="entry name" value="TRMA_1"/>
    <property type="match status" value="1"/>
</dbReference>
<evidence type="ECO:0000259" key="6">
    <source>
        <dbReference type="PROSITE" id="PS50926"/>
    </source>
</evidence>
<dbReference type="SUPFAM" id="SSF53335">
    <property type="entry name" value="S-adenosyl-L-methionine-dependent methyltransferases"/>
    <property type="match status" value="1"/>
</dbReference>
<evidence type="ECO:0000313" key="7">
    <source>
        <dbReference type="EMBL" id="KRQ87087.1"/>
    </source>
</evidence>
<comment type="caution">
    <text evidence="7">The sequence shown here is derived from an EMBL/GenBank/DDBJ whole genome shotgun (WGS) entry which is preliminary data.</text>
</comment>
<dbReference type="PANTHER" id="PTHR11061">
    <property type="entry name" value="RNA M5U METHYLTRANSFERASE"/>
    <property type="match status" value="1"/>
</dbReference>